<accession>A0AB39YM91</accession>
<feature type="region of interest" description="Disordered" evidence="1">
    <location>
        <begin position="280"/>
        <end position="312"/>
    </location>
</feature>
<reference evidence="3" key="1">
    <citation type="submission" date="2024-07" db="EMBL/GenBank/DDBJ databases">
        <authorList>
            <person name="Li J."/>
            <person name="Wei H."/>
            <person name="Ma J."/>
        </authorList>
    </citation>
    <scope>NUCLEOTIDE SEQUENCE</scope>
    <source>
        <strain evidence="3">AMU7</strain>
    </source>
</reference>
<evidence type="ECO:0000256" key="1">
    <source>
        <dbReference type="SAM" id="MobiDB-lite"/>
    </source>
</evidence>
<protein>
    <submittedName>
        <fullName evidence="3">FAD binding domain-containing protein</fullName>
    </submittedName>
</protein>
<organism evidence="3">
    <name type="scientific">Paenarthrobacter sp. AMU7</name>
    <dbReference type="NCBI Taxonomy" id="3162492"/>
    <lineage>
        <taxon>Bacteria</taxon>
        <taxon>Bacillati</taxon>
        <taxon>Actinomycetota</taxon>
        <taxon>Actinomycetes</taxon>
        <taxon>Micrococcales</taxon>
        <taxon>Micrococcaceae</taxon>
        <taxon>Paenarthrobacter</taxon>
    </lineage>
</organism>
<proteinExistence type="predicted"/>
<dbReference type="SUPFAM" id="SSF56176">
    <property type="entry name" value="FAD-binding/transporter-associated domain-like"/>
    <property type="match status" value="1"/>
</dbReference>
<feature type="domain" description="FAD-binding PCMH-type" evidence="2">
    <location>
        <begin position="1"/>
        <end position="176"/>
    </location>
</feature>
<gene>
    <name evidence="3" type="ORF">ABQM86_17340</name>
</gene>
<evidence type="ECO:0000259" key="2">
    <source>
        <dbReference type="PROSITE" id="PS51387"/>
    </source>
</evidence>
<name>A0AB39YM91_9MICC</name>
<dbReference type="InterPro" id="IPR016169">
    <property type="entry name" value="FAD-bd_PCMH_sub2"/>
</dbReference>
<dbReference type="GO" id="GO:0016491">
    <property type="term" value="F:oxidoreductase activity"/>
    <property type="evidence" value="ECO:0007669"/>
    <property type="project" value="InterPro"/>
</dbReference>
<dbReference type="RefSeq" id="WP_369745088.1">
    <property type="nucleotide sequence ID" value="NZ_CP165735.1"/>
</dbReference>
<dbReference type="InterPro" id="IPR051312">
    <property type="entry name" value="Diverse_Substr_Oxidored"/>
</dbReference>
<dbReference type="PANTHER" id="PTHR42659:SF9">
    <property type="entry name" value="XANTHINE DEHYDROGENASE FAD-BINDING SUBUNIT XDHB-RELATED"/>
    <property type="match status" value="1"/>
</dbReference>
<dbReference type="PANTHER" id="PTHR42659">
    <property type="entry name" value="XANTHINE DEHYDROGENASE SUBUNIT C-RELATED"/>
    <property type="match status" value="1"/>
</dbReference>
<feature type="compositionally biased region" description="Low complexity" evidence="1">
    <location>
        <begin position="290"/>
        <end position="305"/>
    </location>
</feature>
<dbReference type="GO" id="GO:0071949">
    <property type="term" value="F:FAD binding"/>
    <property type="evidence" value="ECO:0007669"/>
    <property type="project" value="InterPro"/>
</dbReference>
<dbReference type="Gene3D" id="3.30.465.10">
    <property type="match status" value="1"/>
</dbReference>
<dbReference type="InterPro" id="IPR016166">
    <property type="entry name" value="FAD-bd_PCMH"/>
</dbReference>
<dbReference type="AlphaFoldDB" id="A0AB39YM91"/>
<dbReference type="PROSITE" id="PS51387">
    <property type="entry name" value="FAD_PCMH"/>
    <property type="match status" value="1"/>
</dbReference>
<dbReference type="InterPro" id="IPR002346">
    <property type="entry name" value="Mopterin_DH_FAD-bd"/>
</dbReference>
<dbReference type="InterPro" id="IPR036318">
    <property type="entry name" value="FAD-bd_PCMH-like_sf"/>
</dbReference>
<dbReference type="EMBL" id="CP165735">
    <property type="protein sequence ID" value="XDV70705.1"/>
    <property type="molecule type" value="Genomic_DNA"/>
</dbReference>
<sequence>MDMNTIEAVVPTTDPAQWRDGDAWLAGGTVLFSYGSTVLKRLLDLGQAGWPAVTVTDKGIELAATCTVAQLYALPQTAEAASREWPGLALIRPCCDSFVASFKIWNMSTVGGNICTGLPAGPMTSLCAGLDGIATILSADGTSREVPVADVVTGDMQTDLAPGELLRSIHLPAGALSARVAFRRLSLSNLGRSGVLLIGRLDPDGALVITVTASTKRPVQLRFPAGQVPDAGTLADAVGDSISWPLYHDDVHGLPAWRRDMTFKLAEEIRAELLGESMTVSGDFWPPHNTSPQPSTQPAPSTTQQKEAPNGN</sequence>
<evidence type="ECO:0000313" key="3">
    <source>
        <dbReference type="EMBL" id="XDV70705.1"/>
    </source>
</evidence>
<dbReference type="Pfam" id="PF00941">
    <property type="entry name" value="FAD_binding_5"/>
    <property type="match status" value="1"/>
</dbReference>